<evidence type="ECO:0000313" key="2">
    <source>
        <dbReference type="EMBL" id="ODM06822.1"/>
    </source>
</evidence>
<dbReference type="GO" id="GO:0016853">
    <property type="term" value="F:isomerase activity"/>
    <property type="evidence" value="ECO:0007669"/>
    <property type="project" value="UniProtKB-KW"/>
</dbReference>
<reference evidence="2 3" key="1">
    <citation type="submission" date="2016-07" db="EMBL/GenBank/DDBJ databases">
        <title>Characterization of isolates of Eisenbergiella tayi derived from blood cultures, using whole genome sequencing.</title>
        <authorList>
            <person name="Burdz T."/>
            <person name="Wiebe D."/>
            <person name="Huynh C."/>
            <person name="Bernard K."/>
        </authorList>
    </citation>
    <scope>NUCLEOTIDE SEQUENCE [LARGE SCALE GENOMIC DNA]</scope>
    <source>
        <strain evidence="2 3">NML 110608</strain>
    </source>
</reference>
<dbReference type="SUPFAM" id="SSF51182">
    <property type="entry name" value="RmlC-like cupins"/>
    <property type="match status" value="1"/>
</dbReference>
<dbReference type="InterPro" id="IPR011051">
    <property type="entry name" value="RmlC_Cupin_sf"/>
</dbReference>
<dbReference type="InterPro" id="IPR008894">
    <property type="entry name" value="QdtA_cupin_dom"/>
</dbReference>
<comment type="caution">
    <text evidence="2">The sequence shown here is derived from an EMBL/GenBank/DDBJ whole genome shotgun (WGS) entry which is preliminary data.</text>
</comment>
<dbReference type="AlphaFoldDB" id="A0A1E3ADK9"/>
<protein>
    <submittedName>
        <fullName evidence="2">TDP-4-oxo-6-deoxy-alpha-D-glucose-3, 4-oxoisomerase</fullName>
        <ecNumber evidence="2">5.3.2.3</ecNumber>
    </submittedName>
</protein>
<keyword evidence="2" id="KW-0413">Isomerase</keyword>
<dbReference type="Pfam" id="PF05523">
    <property type="entry name" value="FdtA"/>
    <property type="match status" value="1"/>
</dbReference>
<name>A0A1E3ADK9_9FIRM</name>
<accession>A0A1E3ADK9</accession>
<dbReference type="EMBL" id="MCGH01000002">
    <property type="protein sequence ID" value="ODM06822.1"/>
    <property type="molecule type" value="Genomic_DNA"/>
</dbReference>
<dbReference type="InterPro" id="IPR014710">
    <property type="entry name" value="RmlC-like_jellyroll"/>
</dbReference>
<evidence type="ECO:0000313" key="3">
    <source>
        <dbReference type="Proteomes" id="UP000094067"/>
    </source>
</evidence>
<feature type="domain" description="Sugar 3,4-ketoisomerase QdtA cupin" evidence="1">
    <location>
        <begin position="16"/>
        <end position="144"/>
    </location>
</feature>
<sequence length="164" mass="19513">MIKIEFERMDEKIMEYQLVKIRTVFTEDDIESGLSFLEAEQDIPFKINRLYCVYERENKQKGFHLHKHSWQLLFCPYGVIDVLIDDGEKRKVVSLDTPSKGLILHPGVWREITWKVKDSVLCVATSGHYEPERLRTDYNMYLDFIRDRKLDNQIDTSKFYGEGK</sequence>
<evidence type="ECO:0000259" key="1">
    <source>
        <dbReference type="Pfam" id="PF05523"/>
    </source>
</evidence>
<dbReference type="RefSeq" id="WP_081331192.1">
    <property type="nucleotide sequence ID" value="NZ_JAQCZP010000014.1"/>
</dbReference>
<proteinExistence type="predicted"/>
<dbReference type="CDD" id="cd20292">
    <property type="entry name" value="cupin_QdtA-like"/>
    <property type="match status" value="1"/>
</dbReference>
<dbReference type="EC" id="5.3.2.3" evidence="2"/>
<dbReference type="Gene3D" id="2.60.120.10">
    <property type="entry name" value="Jelly Rolls"/>
    <property type="match status" value="1"/>
</dbReference>
<organism evidence="2 3">
    <name type="scientific">Eisenbergiella tayi</name>
    <dbReference type="NCBI Taxonomy" id="1432052"/>
    <lineage>
        <taxon>Bacteria</taxon>
        <taxon>Bacillati</taxon>
        <taxon>Bacillota</taxon>
        <taxon>Clostridia</taxon>
        <taxon>Lachnospirales</taxon>
        <taxon>Lachnospiraceae</taxon>
        <taxon>Eisenbergiella</taxon>
    </lineage>
</organism>
<dbReference type="Proteomes" id="UP000094067">
    <property type="component" value="Unassembled WGS sequence"/>
</dbReference>
<gene>
    <name evidence="2" type="primary">fdtA_2</name>
    <name evidence="2" type="ORF">BEI61_02712</name>
</gene>